<dbReference type="GO" id="GO:0080188">
    <property type="term" value="P:gene silencing by siRNA-directed DNA methylation"/>
    <property type="evidence" value="ECO:0007669"/>
    <property type="project" value="InterPro"/>
</dbReference>
<dbReference type="InterPro" id="IPR044567">
    <property type="entry name" value="CLSY/DRD1"/>
</dbReference>
<sequence length="94" mass="10567">MATDEGNHQMMSTDSGLEDLWQEFDLAVKSSKDIAVDPEEDQKEGGEECEHSFVLKDDISSVCHICGLVDNSIESIIEYKYPKQALTVKIDEAW</sequence>
<keyword evidence="2" id="KW-0547">Nucleotide-binding</keyword>
<name>A0A438EKQ2_VITVI</name>
<keyword evidence="5" id="KW-0539">Nucleus</keyword>
<proteinExistence type="predicted"/>
<keyword evidence="3" id="KW-0347">Helicase</keyword>
<dbReference type="Proteomes" id="UP000288805">
    <property type="component" value="Unassembled WGS sequence"/>
</dbReference>
<dbReference type="GO" id="GO:0005634">
    <property type="term" value="C:nucleus"/>
    <property type="evidence" value="ECO:0007669"/>
    <property type="project" value="UniProtKB-SubCell"/>
</dbReference>
<protein>
    <submittedName>
        <fullName evidence="6">Protein chromatin remodeling 35</fullName>
    </submittedName>
</protein>
<evidence type="ECO:0000256" key="1">
    <source>
        <dbReference type="ARBA" id="ARBA00004123"/>
    </source>
</evidence>
<dbReference type="GO" id="GO:0004386">
    <property type="term" value="F:helicase activity"/>
    <property type="evidence" value="ECO:0007669"/>
    <property type="project" value="UniProtKB-KW"/>
</dbReference>
<evidence type="ECO:0000256" key="2">
    <source>
        <dbReference type="ARBA" id="ARBA00022741"/>
    </source>
</evidence>
<comment type="caution">
    <text evidence="6">The sequence shown here is derived from an EMBL/GenBank/DDBJ whole genome shotgun (WGS) entry which is preliminary data.</text>
</comment>
<evidence type="ECO:0000256" key="4">
    <source>
        <dbReference type="ARBA" id="ARBA00022840"/>
    </source>
</evidence>
<dbReference type="PANTHER" id="PTHR45821:SF5">
    <property type="entry name" value="SNF2 DOMAIN-CONTAINING PROTEIN CLASSY 4"/>
    <property type="match status" value="1"/>
</dbReference>
<evidence type="ECO:0000256" key="3">
    <source>
        <dbReference type="ARBA" id="ARBA00022806"/>
    </source>
</evidence>
<organism evidence="6 7">
    <name type="scientific">Vitis vinifera</name>
    <name type="common">Grape</name>
    <dbReference type="NCBI Taxonomy" id="29760"/>
    <lineage>
        <taxon>Eukaryota</taxon>
        <taxon>Viridiplantae</taxon>
        <taxon>Streptophyta</taxon>
        <taxon>Embryophyta</taxon>
        <taxon>Tracheophyta</taxon>
        <taxon>Spermatophyta</taxon>
        <taxon>Magnoliopsida</taxon>
        <taxon>eudicotyledons</taxon>
        <taxon>Gunneridae</taxon>
        <taxon>Pentapetalae</taxon>
        <taxon>rosids</taxon>
        <taxon>Vitales</taxon>
        <taxon>Vitaceae</taxon>
        <taxon>Viteae</taxon>
        <taxon>Vitis</taxon>
    </lineage>
</organism>
<evidence type="ECO:0000313" key="6">
    <source>
        <dbReference type="EMBL" id="RVW48306.1"/>
    </source>
</evidence>
<dbReference type="AlphaFoldDB" id="A0A438EKQ2"/>
<dbReference type="EMBL" id="QGNW01001255">
    <property type="protein sequence ID" value="RVW48306.1"/>
    <property type="molecule type" value="Genomic_DNA"/>
</dbReference>
<evidence type="ECO:0000313" key="7">
    <source>
        <dbReference type="Proteomes" id="UP000288805"/>
    </source>
</evidence>
<reference evidence="6 7" key="1">
    <citation type="journal article" date="2018" name="PLoS Genet.">
        <title>Population sequencing reveals clonal diversity and ancestral inbreeding in the grapevine cultivar Chardonnay.</title>
        <authorList>
            <person name="Roach M.J."/>
            <person name="Johnson D.L."/>
            <person name="Bohlmann J."/>
            <person name="van Vuuren H.J."/>
            <person name="Jones S.J."/>
            <person name="Pretorius I.S."/>
            <person name="Schmidt S.A."/>
            <person name="Borneman A.R."/>
        </authorList>
    </citation>
    <scope>NUCLEOTIDE SEQUENCE [LARGE SCALE GENOMIC DNA]</scope>
    <source>
        <strain evidence="7">cv. Chardonnay</strain>
        <tissue evidence="6">Leaf</tissue>
    </source>
</reference>
<dbReference type="GO" id="GO:0005524">
    <property type="term" value="F:ATP binding"/>
    <property type="evidence" value="ECO:0007669"/>
    <property type="project" value="UniProtKB-KW"/>
</dbReference>
<dbReference type="PANTHER" id="PTHR45821">
    <property type="entry name" value="SNF2 DOMAIN-CONTAINING PROTEIN CLASSY 2-RELATED"/>
    <property type="match status" value="1"/>
</dbReference>
<keyword evidence="3" id="KW-0378">Hydrolase</keyword>
<gene>
    <name evidence="6" type="primary">DRD1_7</name>
    <name evidence="6" type="ORF">CK203_069598</name>
</gene>
<accession>A0A438EKQ2</accession>
<evidence type="ECO:0000256" key="5">
    <source>
        <dbReference type="ARBA" id="ARBA00023242"/>
    </source>
</evidence>
<keyword evidence="4" id="KW-0067">ATP-binding</keyword>
<comment type="subcellular location">
    <subcellularLocation>
        <location evidence="1">Nucleus</location>
    </subcellularLocation>
</comment>